<keyword evidence="3" id="KW-1185">Reference proteome</keyword>
<feature type="compositionally biased region" description="Basic and acidic residues" evidence="1">
    <location>
        <begin position="298"/>
        <end position="317"/>
    </location>
</feature>
<dbReference type="Proteomes" id="UP000246991">
    <property type="component" value="Unassembled WGS sequence"/>
</dbReference>
<dbReference type="EMBL" id="PYWC01000018">
    <property type="protein sequence ID" value="PWW77943.1"/>
    <property type="molecule type" value="Genomic_DNA"/>
</dbReference>
<feature type="compositionally biased region" description="Acidic residues" evidence="1">
    <location>
        <begin position="318"/>
        <end position="328"/>
    </location>
</feature>
<organism evidence="2 3">
    <name type="scientific">Tuber magnatum</name>
    <name type="common">white Piedmont truffle</name>
    <dbReference type="NCBI Taxonomy" id="42249"/>
    <lineage>
        <taxon>Eukaryota</taxon>
        <taxon>Fungi</taxon>
        <taxon>Dikarya</taxon>
        <taxon>Ascomycota</taxon>
        <taxon>Pezizomycotina</taxon>
        <taxon>Pezizomycetes</taxon>
        <taxon>Pezizales</taxon>
        <taxon>Tuberaceae</taxon>
        <taxon>Tuber</taxon>
    </lineage>
</organism>
<sequence>MLIWDGCSCSVHDVSFSSAIFNESLTYRLRSSAIDVLYSLAARRMRDTLSNVLELAAMPLPFHLLSSSPHIYHPDEHYLSTAVSINKADTASPLGVALPSGFYHSYLTGTSRDFITILLLDNHTLTKDTSPLAMIPDEVYPACSFEDSSQSFTQGIISIISKIWCSTRRSISTVSLPISPFHCMAWLMVLNLFFLLLRLGLDVCEYWSMGRKDRGMNEIEDMRHVGMGDGKRWGSRARKSDSGFLRMWKRELGVMGNTGRAIVEVVHAENSEGYGWKVIVSNEGCGYDDGEIWEEGNGRGDYAEEMHGTGAGKKVEGENEENIEDEGECENKEDRNEEDEEEIEEEEGGVKVPQE</sequence>
<evidence type="ECO:0000256" key="1">
    <source>
        <dbReference type="SAM" id="MobiDB-lite"/>
    </source>
</evidence>
<accession>A0A317SU70</accession>
<evidence type="ECO:0000313" key="3">
    <source>
        <dbReference type="Proteomes" id="UP000246991"/>
    </source>
</evidence>
<name>A0A317SU70_9PEZI</name>
<feature type="region of interest" description="Disordered" evidence="1">
    <location>
        <begin position="298"/>
        <end position="355"/>
    </location>
</feature>
<reference evidence="2 3" key="1">
    <citation type="submission" date="2018-03" db="EMBL/GenBank/DDBJ databases">
        <title>Genomes of Pezizomycetes fungi and the evolution of truffles.</title>
        <authorList>
            <person name="Murat C."/>
            <person name="Payen T."/>
            <person name="Noel B."/>
            <person name="Kuo A."/>
            <person name="Martin F.M."/>
        </authorList>
    </citation>
    <scope>NUCLEOTIDE SEQUENCE [LARGE SCALE GENOMIC DNA]</scope>
    <source>
        <strain evidence="2">091103-1</strain>
    </source>
</reference>
<dbReference type="AlphaFoldDB" id="A0A317SU70"/>
<evidence type="ECO:0000313" key="2">
    <source>
        <dbReference type="EMBL" id="PWW77943.1"/>
    </source>
</evidence>
<comment type="caution">
    <text evidence="2">The sequence shown here is derived from an EMBL/GenBank/DDBJ whole genome shotgun (WGS) entry which is preliminary data.</text>
</comment>
<gene>
    <name evidence="2" type="ORF">C7212DRAFT_362382</name>
</gene>
<feature type="compositionally biased region" description="Acidic residues" evidence="1">
    <location>
        <begin position="336"/>
        <end position="347"/>
    </location>
</feature>
<proteinExistence type="predicted"/>
<protein>
    <submittedName>
        <fullName evidence="2">Uncharacterized protein</fullName>
    </submittedName>
</protein>